<sequence length="110" mass="11326">MPTNEQPAGAGPKVTVSLEELRAGASQLHNLAEETTAKLASSDQALAASASAWRGLSAASAYSAYAESEIARGKAATGALAKARENVGHAVDHYEHTENTNADSLSFTAR</sequence>
<accession>E5XQU5</accession>
<dbReference type="Gene3D" id="1.10.287.1060">
    <property type="entry name" value="ESAT-6-like"/>
    <property type="match status" value="1"/>
</dbReference>
<reference evidence="1 2" key="1">
    <citation type="journal article" date="2011" name="Stand. Genomic Sci.">
        <title>High quality draft genome sequence of Segniliparus rugosus CDC 945(T)= (ATCC BAA-974(T)).</title>
        <authorList>
            <person name="Earl A.M."/>
            <person name="Desjardins C.A."/>
            <person name="Fitzgerald M.G."/>
            <person name="Arachchi H.M."/>
            <person name="Zeng Q."/>
            <person name="Mehta T."/>
            <person name="Griggs A."/>
            <person name="Birren B.W."/>
            <person name="Toney N.C."/>
            <person name="Carr J."/>
            <person name="Posey J."/>
            <person name="Butler W.R."/>
        </authorList>
    </citation>
    <scope>NUCLEOTIDE SEQUENCE [LARGE SCALE GENOMIC DNA]</scope>
    <source>
        <strain evidence="2">ATCC BAA-974 / DSM 45345 / CCUG 50838 / CIP 108380 / JCM 13579 / CDC 945</strain>
    </source>
</reference>
<comment type="caution">
    <text evidence="1">The sequence shown here is derived from an EMBL/GenBank/DDBJ whole genome shotgun (WGS) entry which is preliminary data.</text>
</comment>
<gene>
    <name evidence="1" type="ORF">HMPREF9336_01867</name>
</gene>
<keyword evidence="2" id="KW-1185">Reference proteome</keyword>
<dbReference type="SUPFAM" id="SSF140453">
    <property type="entry name" value="EsxAB dimer-like"/>
    <property type="match status" value="1"/>
</dbReference>
<dbReference type="HOGENOM" id="CLU_173347_0_0_11"/>
<dbReference type="AlphaFoldDB" id="E5XQU5"/>
<name>E5XQU5_SEGRC</name>
<dbReference type="OrthoDB" id="4782134at2"/>
<evidence type="ECO:0000313" key="1">
    <source>
        <dbReference type="EMBL" id="EFV13280.2"/>
    </source>
</evidence>
<dbReference type="Proteomes" id="UP000004816">
    <property type="component" value="Unassembled WGS sequence"/>
</dbReference>
<protein>
    <submittedName>
        <fullName evidence="1">Uncharacterized protein</fullName>
    </submittedName>
</protein>
<evidence type="ECO:0000313" key="2">
    <source>
        <dbReference type="Proteomes" id="UP000004816"/>
    </source>
</evidence>
<dbReference type="EMBL" id="ACZI02000002">
    <property type="protein sequence ID" value="EFV13280.2"/>
    <property type="molecule type" value="Genomic_DNA"/>
</dbReference>
<dbReference type="RefSeq" id="WP_021030150.1">
    <property type="nucleotide sequence ID" value="NZ_KI391953.1"/>
</dbReference>
<organism evidence="1 2">
    <name type="scientific">Segniliparus rugosus (strain ATCC BAA-974 / DSM 45345 / CCUG 50838 / CIP 108380 / JCM 13579 / CDC 945)</name>
    <dbReference type="NCBI Taxonomy" id="679197"/>
    <lineage>
        <taxon>Bacteria</taxon>
        <taxon>Bacillati</taxon>
        <taxon>Actinomycetota</taxon>
        <taxon>Actinomycetes</taxon>
        <taxon>Mycobacteriales</taxon>
        <taxon>Segniliparaceae</taxon>
        <taxon>Segniliparus</taxon>
    </lineage>
</organism>
<dbReference type="STRING" id="679197.HMPREF9336_01867"/>
<proteinExistence type="predicted"/>
<dbReference type="InterPro" id="IPR036689">
    <property type="entry name" value="ESAT-6-like_sf"/>
</dbReference>